<evidence type="ECO:0000313" key="2">
    <source>
        <dbReference type="EMBL" id="CAB4598142.1"/>
    </source>
</evidence>
<dbReference type="EMBL" id="CAFAAE010000060">
    <property type="protein sequence ID" value="CAB4790573.1"/>
    <property type="molecule type" value="Genomic_DNA"/>
</dbReference>
<sequence length="293" mass="31878">MTNPRIRLHNAKVGIVPLNWKYDPNQKEKFLLEIAQYGFAGIQVSGEQAESSEFRELMKKYNVAPAEQYLPIKCYEDGLLPGAEAEAELIIKQAAGAGVEMIVFAADGSEDRDRSAGNADNGPGLSETGFKVMAEFVERHAAVAASHGMKSSFHPHGATYIETPRETKKLMAMLSEKIGLCLDVGHWIVGGGDPVVAVSEYGHRITHIHVKDVSGEVLAKMLSKEVETMGFAVDELKLFVPAGTGLLKVKELFIALDKLNYSGWLMSEQDTAWEPSQEASAVSMANIQAALTN</sequence>
<protein>
    <submittedName>
        <fullName evidence="2">Unannotated protein</fullName>
    </submittedName>
</protein>
<dbReference type="PANTHER" id="PTHR12110">
    <property type="entry name" value="HYDROXYPYRUVATE ISOMERASE"/>
    <property type="match status" value="1"/>
</dbReference>
<proteinExistence type="predicted"/>
<reference evidence="2" key="1">
    <citation type="submission" date="2020-05" db="EMBL/GenBank/DDBJ databases">
        <authorList>
            <person name="Chiriac C."/>
            <person name="Salcher M."/>
            <person name="Ghai R."/>
            <person name="Kavagutti S V."/>
        </authorList>
    </citation>
    <scope>NUCLEOTIDE SEQUENCE</scope>
</reference>
<dbReference type="Gene3D" id="3.20.20.150">
    <property type="entry name" value="Divalent-metal-dependent TIM barrel enzymes"/>
    <property type="match status" value="1"/>
</dbReference>
<evidence type="ECO:0000313" key="3">
    <source>
        <dbReference type="EMBL" id="CAB4790573.1"/>
    </source>
</evidence>
<dbReference type="AlphaFoldDB" id="A0A6J6G9Y6"/>
<dbReference type="EMBL" id="CAEZUF010000105">
    <property type="protein sequence ID" value="CAB4598142.1"/>
    <property type="molecule type" value="Genomic_DNA"/>
</dbReference>
<dbReference type="Pfam" id="PF01261">
    <property type="entry name" value="AP_endonuc_2"/>
    <property type="match status" value="1"/>
</dbReference>
<name>A0A6J6G9Y6_9ZZZZ</name>
<dbReference type="InterPro" id="IPR036237">
    <property type="entry name" value="Xyl_isomerase-like_sf"/>
</dbReference>
<dbReference type="InterPro" id="IPR013022">
    <property type="entry name" value="Xyl_isomerase-like_TIM-brl"/>
</dbReference>
<dbReference type="PANTHER" id="PTHR12110:SF41">
    <property type="entry name" value="INOSOSE DEHYDRATASE"/>
    <property type="match status" value="1"/>
</dbReference>
<dbReference type="SUPFAM" id="SSF51658">
    <property type="entry name" value="Xylose isomerase-like"/>
    <property type="match status" value="1"/>
</dbReference>
<dbReference type="InterPro" id="IPR050312">
    <property type="entry name" value="IolE/XylAMocC-like"/>
</dbReference>
<feature type="domain" description="Xylose isomerase-like TIM barrel" evidence="1">
    <location>
        <begin position="33"/>
        <end position="275"/>
    </location>
</feature>
<evidence type="ECO:0000259" key="1">
    <source>
        <dbReference type="Pfam" id="PF01261"/>
    </source>
</evidence>
<accession>A0A6J6G9Y6</accession>
<gene>
    <name evidence="2" type="ORF">UFOPK1791_00951</name>
    <name evidence="3" type="ORF">UFOPK2982_00532</name>
</gene>
<organism evidence="2">
    <name type="scientific">freshwater metagenome</name>
    <dbReference type="NCBI Taxonomy" id="449393"/>
    <lineage>
        <taxon>unclassified sequences</taxon>
        <taxon>metagenomes</taxon>
        <taxon>ecological metagenomes</taxon>
    </lineage>
</organism>